<name>A0A2W0CE55_9BACL</name>
<reference evidence="1 2" key="1">
    <citation type="submission" date="2018-01" db="EMBL/GenBank/DDBJ databases">
        <title>Genome sequence of the PGP bacterium Paenibacillus illinoisensis E3.</title>
        <authorList>
            <person name="Rolli E."/>
            <person name="Marasco R."/>
            <person name="Bessem C."/>
            <person name="Michoud G."/>
            <person name="Gaiarsa S."/>
            <person name="Borin S."/>
            <person name="Daffonchio D."/>
        </authorList>
    </citation>
    <scope>NUCLEOTIDE SEQUENCE [LARGE SCALE GENOMIC DNA]</scope>
    <source>
        <strain evidence="1 2">E3</strain>
    </source>
</reference>
<gene>
    <name evidence="1" type="ORF">PIL02S_00563</name>
</gene>
<evidence type="ECO:0000313" key="1">
    <source>
        <dbReference type="EMBL" id="PYY31016.1"/>
    </source>
</evidence>
<proteinExistence type="predicted"/>
<organism evidence="1 2">
    <name type="scientific">Paenibacillus illinoisensis</name>
    <dbReference type="NCBI Taxonomy" id="59845"/>
    <lineage>
        <taxon>Bacteria</taxon>
        <taxon>Bacillati</taxon>
        <taxon>Bacillota</taxon>
        <taxon>Bacilli</taxon>
        <taxon>Bacillales</taxon>
        <taxon>Paenibacillaceae</taxon>
        <taxon>Paenibacillus</taxon>
    </lineage>
</organism>
<evidence type="ECO:0000313" key="2">
    <source>
        <dbReference type="Proteomes" id="UP000247459"/>
    </source>
</evidence>
<dbReference type="AlphaFoldDB" id="A0A2W0CE55"/>
<protein>
    <submittedName>
        <fullName evidence="1">Uncharacterized protein</fullName>
    </submittedName>
</protein>
<comment type="caution">
    <text evidence="1">The sequence shown here is derived from an EMBL/GenBank/DDBJ whole genome shotgun (WGS) entry which is preliminary data.</text>
</comment>
<dbReference type="RefSeq" id="WP_110756212.1">
    <property type="nucleotide sequence ID" value="NZ_PRLG01000003.1"/>
</dbReference>
<dbReference type="OrthoDB" id="2661152at2"/>
<sequence length="144" mass="16272">MKNELEMLVMFEEDRAEQNVTAYIPYLKLGAHGDTIEEARINAMDLVEIEIENGCLKDVGIQDDARIEILHINSVQLAVMFENEMESVEVTAYIPALRLGVRGNTTEEARALAIELVRIELTKQKAELTEGKVVFDKLRVLTPQ</sequence>
<accession>A0A2W0CE55</accession>
<dbReference type="EMBL" id="PRLG01000003">
    <property type="protein sequence ID" value="PYY31016.1"/>
    <property type="molecule type" value="Genomic_DNA"/>
</dbReference>
<dbReference type="Proteomes" id="UP000247459">
    <property type="component" value="Unassembled WGS sequence"/>
</dbReference>